<name>A0ABR0M6M8_9PEZI</name>
<evidence type="ECO:0000313" key="3">
    <source>
        <dbReference type="Proteomes" id="UP001357485"/>
    </source>
</evidence>
<protein>
    <submittedName>
        <fullName evidence="2">Uncharacterized protein</fullName>
    </submittedName>
</protein>
<reference evidence="2 3" key="1">
    <citation type="submission" date="2023-08" db="EMBL/GenBank/DDBJ databases">
        <title>Black Yeasts Isolated from many extreme environments.</title>
        <authorList>
            <person name="Coleine C."/>
            <person name="Stajich J.E."/>
            <person name="Selbmann L."/>
        </authorList>
    </citation>
    <scope>NUCLEOTIDE SEQUENCE [LARGE SCALE GENOMIC DNA]</scope>
    <source>
        <strain evidence="2 3">CCFEE 536</strain>
    </source>
</reference>
<evidence type="ECO:0000256" key="1">
    <source>
        <dbReference type="SAM" id="MobiDB-lite"/>
    </source>
</evidence>
<evidence type="ECO:0000313" key="2">
    <source>
        <dbReference type="EMBL" id="KAK5286636.1"/>
    </source>
</evidence>
<accession>A0ABR0M6M8</accession>
<feature type="compositionally biased region" description="Acidic residues" evidence="1">
    <location>
        <begin position="96"/>
        <end position="108"/>
    </location>
</feature>
<sequence length="120" mass="13622">ERRADSNGIVDVDKEDADCEHHWESDVSEEHSTDTQAPIEYGENWELEELDAQTKEELGDKLDSNIPMHCDDKRNDALGGGPVGSPRTSRKRGREDEDLPDPEAFEGEADFRTKRQRKIA</sequence>
<gene>
    <name evidence="2" type="ORF">LTR16_004116</name>
</gene>
<feature type="compositionally biased region" description="Basic and acidic residues" evidence="1">
    <location>
        <begin position="55"/>
        <end position="76"/>
    </location>
</feature>
<feature type="region of interest" description="Disordered" evidence="1">
    <location>
        <begin position="55"/>
        <end position="120"/>
    </location>
</feature>
<organism evidence="2 3">
    <name type="scientific">Cryomyces antarcticus</name>
    <dbReference type="NCBI Taxonomy" id="329879"/>
    <lineage>
        <taxon>Eukaryota</taxon>
        <taxon>Fungi</taxon>
        <taxon>Dikarya</taxon>
        <taxon>Ascomycota</taxon>
        <taxon>Pezizomycotina</taxon>
        <taxon>Dothideomycetes</taxon>
        <taxon>Dothideomycetes incertae sedis</taxon>
        <taxon>Cryomyces</taxon>
    </lineage>
</organism>
<dbReference type="Proteomes" id="UP001357485">
    <property type="component" value="Unassembled WGS sequence"/>
</dbReference>
<feature type="non-terminal residue" evidence="2">
    <location>
        <position position="1"/>
    </location>
</feature>
<keyword evidence="3" id="KW-1185">Reference proteome</keyword>
<proteinExistence type="predicted"/>
<feature type="compositionally biased region" description="Basic and acidic residues" evidence="1">
    <location>
        <begin position="19"/>
        <end position="33"/>
    </location>
</feature>
<comment type="caution">
    <text evidence="2">The sequence shown here is derived from an EMBL/GenBank/DDBJ whole genome shotgun (WGS) entry which is preliminary data.</text>
</comment>
<dbReference type="EMBL" id="JAVRRA010000507">
    <property type="protein sequence ID" value="KAK5286636.1"/>
    <property type="molecule type" value="Genomic_DNA"/>
</dbReference>
<feature type="region of interest" description="Disordered" evidence="1">
    <location>
        <begin position="1"/>
        <end position="35"/>
    </location>
</feature>